<proteinExistence type="predicted"/>
<evidence type="ECO:0000313" key="2">
    <source>
        <dbReference type="EMBL" id="GLC83680.1"/>
    </source>
</evidence>
<name>A0ABQ5NDA0_9MICO</name>
<evidence type="ECO:0008006" key="4">
    <source>
        <dbReference type="Google" id="ProtNLM"/>
    </source>
</evidence>
<dbReference type="RefSeq" id="WP_285630220.1">
    <property type="nucleotide sequence ID" value="NZ_BAAAUK010000001.1"/>
</dbReference>
<dbReference type="EMBL" id="BRZC01000002">
    <property type="protein sequence ID" value="GLC83680.1"/>
    <property type="molecule type" value="Genomic_DNA"/>
</dbReference>
<keyword evidence="3" id="KW-1185">Reference proteome</keyword>
<feature type="transmembrane region" description="Helical" evidence="1">
    <location>
        <begin position="15"/>
        <end position="36"/>
    </location>
</feature>
<keyword evidence="1" id="KW-0812">Transmembrane</keyword>
<keyword evidence="1" id="KW-0472">Membrane</keyword>
<comment type="caution">
    <text evidence="2">The sequence shown here is derived from an EMBL/GenBank/DDBJ whole genome shotgun (WGS) entry which is preliminary data.</text>
</comment>
<sequence>MDTSSAAKGLRRRRIYAVLAGGLVLGVGTAVTLAAWNDSEFAKSTFTAGSFVFQGSTDGTAFADHASEAGAADLTFVVNPTNLSPGDTVYAPYAVKLTGSSAADLTQTVAIASGGTLVAADLVFDAVATTAFGCDATAFNAGTAIPASITAGQTVNLCLKVSATEDLVQGHTGTVTWKWEAVSQ</sequence>
<evidence type="ECO:0000313" key="3">
    <source>
        <dbReference type="Proteomes" id="UP001165068"/>
    </source>
</evidence>
<gene>
    <name evidence="2" type="ORF">MIAR_02680</name>
</gene>
<dbReference type="NCBIfam" id="TIGR04088">
    <property type="entry name" value="cognate_SipW"/>
    <property type="match status" value="1"/>
</dbReference>
<dbReference type="Proteomes" id="UP001165068">
    <property type="component" value="Unassembled WGS sequence"/>
</dbReference>
<accession>A0ABQ5NDA0</accession>
<protein>
    <recommendedName>
        <fullName evidence="4">SipW-cognate class signal peptide</fullName>
    </recommendedName>
</protein>
<reference evidence="2" key="1">
    <citation type="submission" date="2022-08" db="EMBL/GenBank/DDBJ databases">
        <title>Draft genome sequence of Microbacterium arabinogalactanolyticum JCM 9171.</title>
        <authorList>
            <person name="Fujita K."/>
            <person name="Ishiwata A."/>
            <person name="Fushinobu S."/>
        </authorList>
    </citation>
    <scope>NUCLEOTIDE SEQUENCE</scope>
    <source>
        <strain evidence="2">JCM 9171</strain>
    </source>
</reference>
<organism evidence="2 3">
    <name type="scientific">Microbacterium arabinogalactanolyticum</name>
    <dbReference type="NCBI Taxonomy" id="69365"/>
    <lineage>
        <taxon>Bacteria</taxon>
        <taxon>Bacillati</taxon>
        <taxon>Actinomycetota</taxon>
        <taxon>Actinomycetes</taxon>
        <taxon>Micrococcales</taxon>
        <taxon>Microbacteriaceae</taxon>
        <taxon>Microbacterium</taxon>
    </lineage>
</organism>
<keyword evidence="1" id="KW-1133">Transmembrane helix</keyword>
<dbReference type="InterPro" id="IPR023833">
    <property type="entry name" value="Signal_pept_SipW-depend-type"/>
</dbReference>
<evidence type="ECO:0000256" key="1">
    <source>
        <dbReference type="SAM" id="Phobius"/>
    </source>
</evidence>